<keyword evidence="2" id="KW-0964">Secreted</keyword>
<dbReference type="EMBL" id="JABFTP020000165">
    <property type="protein sequence ID" value="KAL3284469.1"/>
    <property type="molecule type" value="Genomic_DNA"/>
</dbReference>
<dbReference type="Proteomes" id="UP001516400">
    <property type="component" value="Unassembled WGS sequence"/>
</dbReference>
<dbReference type="GO" id="GO:0005576">
    <property type="term" value="C:extracellular region"/>
    <property type="evidence" value="ECO:0007669"/>
    <property type="project" value="UniProtKB-SubCell"/>
</dbReference>
<dbReference type="InterPro" id="IPR053308">
    <property type="entry name" value="Vago-like"/>
</dbReference>
<keyword evidence="3" id="KW-0732">Signal</keyword>
<evidence type="ECO:0000259" key="4">
    <source>
        <dbReference type="SMART" id="SM01318"/>
    </source>
</evidence>
<feature type="chain" id="PRO_5044832501" description="Single domain-containing protein" evidence="3">
    <location>
        <begin position="22"/>
        <end position="106"/>
    </location>
</feature>
<comment type="caution">
    <text evidence="5">The sequence shown here is derived from an EMBL/GenBank/DDBJ whole genome shotgun (WGS) entry which is preliminary data.</text>
</comment>
<proteinExistence type="predicted"/>
<evidence type="ECO:0000256" key="1">
    <source>
        <dbReference type="ARBA" id="ARBA00004613"/>
    </source>
</evidence>
<feature type="signal peptide" evidence="3">
    <location>
        <begin position="1"/>
        <end position="21"/>
    </location>
</feature>
<dbReference type="PANTHER" id="PTHR39957">
    <property type="entry name" value="AT09846P1-RELATED"/>
    <property type="match status" value="1"/>
</dbReference>
<feature type="domain" description="Single" evidence="4">
    <location>
        <begin position="34"/>
        <end position="101"/>
    </location>
</feature>
<name>A0ABD2P186_9CUCU</name>
<dbReference type="SMART" id="SM01318">
    <property type="entry name" value="SVWC"/>
    <property type="match status" value="1"/>
</dbReference>
<protein>
    <recommendedName>
        <fullName evidence="4">Single domain-containing protein</fullName>
    </recommendedName>
</protein>
<accession>A0ABD2P186</accession>
<gene>
    <name evidence="5" type="ORF">HHI36_018630</name>
</gene>
<keyword evidence="6" id="KW-1185">Reference proteome</keyword>
<dbReference type="Pfam" id="PF15430">
    <property type="entry name" value="SVWC"/>
    <property type="match status" value="1"/>
</dbReference>
<reference evidence="5 6" key="1">
    <citation type="journal article" date="2021" name="BMC Biol.">
        <title>Horizontally acquired antibacterial genes associated with adaptive radiation of ladybird beetles.</title>
        <authorList>
            <person name="Li H.S."/>
            <person name="Tang X.F."/>
            <person name="Huang Y.H."/>
            <person name="Xu Z.Y."/>
            <person name="Chen M.L."/>
            <person name="Du X.Y."/>
            <person name="Qiu B.Y."/>
            <person name="Chen P.T."/>
            <person name="Zhang W."/>
            <person name="Slipinski A."/>
            <person name="Escalona H.E."/>
            <person name="Waterhouse R.M."/>
            <person name="Zwick A."/>
            <person name="Pang H."/>
        </authorList>
    </citation>
    <scope>NUCLEOTIDE SEQUENCE [LARGE SCALE GENOMIC DNA]</scope>
    <source>
        <strain evidence="5">SYSU2018</strain>
    </source>
</reference>
<sequence length="106" mass="12050">MNLYFTYLLVIFCVIYVDCRSASDLGTIPKISRCHNEEIGYLKIGEQKKPANSCAMYKCFERGTVQIHKCLNMEKRMKPNCSVVKGNNSLPYPDCCPKLRCSLASD</sequence>
<evidence type="ECO:0000256" key="2">
    <source>
        <dbReference type="ARBA" id="ARBA00022525"/>
    </source>
</evidence>
<dbReference type="PANTHER" id="PTHR39957:SF1">
    <property type="entry name" value="AT09846P1-RELATED"/>
    <property type="match status" value="1"/>
</dbReference>
<organism evidence="5 6">
    <name type="scientific">Cryptolaemus montrouzieri</name>
    <dbReference type="NCBI Taxonomy" id="559131"/>
    <lineage>
        <taxon>Eukaryota</taxon>
        <taxon>Metazoa</taxon>
        <taxon>Ecdysozoa</taxon>
        <taxon>Arthropoda</taxon>
        <taxon>Hexapoda</taxon>
        <taxon>Insecta</taxon>
        <taxon>Pterygota</taxon>
        <taxon>Neoptera</taxon>
        <taxon>Endopterygota</taxon>
        <taxon>Coleoptera</taxon>
        <taxon>Polyphaga</taxon>
        <taxon>Cucujiformia</taxon>
        <taxon>Coccinelloidea</taxon>
        <taxon>Coccinellidae</taxon>
        <taxon>Scymninae</taxon>
        <taxon>Scymnini</taxon>
        <taxon>Cryptolaemus</taxon>
    </lineage>
</organism>
<evidence type="ECO:0000256" key="3">
    <source>
        <dbReference type="SAM" id="SignalP"/>
    </source>
</evidence>
<evidence type="ECO:0000313" key="5">
    <source>
        <dbReference type="EMBL" id="KAL3284469.1"/>
    </source>
</evidence>
<dbReference type="InterPro" id="IPR029277">
    <property type="entry name" value="SVWC_dom"/>
</dbReference>
<comment type="subcellular location">
    <subcellularLocation>
        <location evidence="1">Secreted</location>
    </subcellularLocation>
</comment>
<dbReference type="AlphaFoldDB" id="A0ABD2P186"/>
<evidence type="ECO:0000313" key="6">
    <source>
        <dbReference type="Proteomes" id="UP001516400"/>
    </source>
</evidence>